<dbReference type="Pfam" id="PF00196">
    <property type="entry name" value="GerE"/>
    <property type="match status" value="1"/>
</dbReference>
<evidence type="ECO:0000259" key="4">
    <source>
        <dbReference type="PROSITE" id="PS50043"/>
    </source>
</evidence>
<dbReference type="CDD" id="cd17535">
    <property type="entry name" value="REC_NarL-like"/>
    <property type="match status" value="1"/>
</dbReference>
<gene>
    <name evidence="6" type="ORF">SAMN02745131_01674</name>
</gene>
<sequence length="214" mass="23998">MKQRIKLLLADDHPMFLEGVRNALQKFDHLQIVAECTDGDAVEEYISQHPVDVAVLDVNMPGKNGIVLSKIIRKDYPHTRVVFLTMYHPGALAKENLYAPFAHGYVLKNSGSAVLCEAIETAYSGNTYLDARLKDLVQLPPTDFIPSPVKLSSREKEIIKLVLQGKGNREIAEKLFLSELTIKTHRKNINQKLEVKNAVELLQTVNRLGIDLEG</sequence>
<keyword evidence="1 3" id="KW-0597">Phosphoprotein</keyword>
<dbReference type="PANTHER" id="PTHR43214:SF43">
    <property type="entry name" value="TWO-COMPONENT RESPONSE REGULATOR"/>
    <property type="match status" value="1"/>
</dbReference>
<reference evidence="6 7" key="1">
    <citation type="submission" date="2016-11" db="EMBL/GenBank/DDBJ databases">
        <authorList>
            <person name="Jaros S."/>
            <person name="Januszkiewicz K."/>
            <person name="Wedrychowicz H."/>
        </authorList>
    </citation>
    <scope>NUCLEOTIDE SEQUENCE [LARGE SCALE GENOMIC DNA]</scope>
    <source>
        <strain evidence="6 7">DSM 18119</strain>
    </source>
</reference>
<accession>A0A1M4YD31</accession>
<evidence type="ECO:0000256" key="1">
    <source>
        <dbReference type="ARBA" id="ARBA00022553"/>
    </source>
</evidence>
<proteinExistence type="predicted"/>
<dbReference type="SMART" id="SM00421">
    <property type="entry name" value="HTH_LUXR"/>
    <property type="match status" value="1"/>
</dbReference>
<dbReference type="STRING" id="1121884.SAMN02745131_01674"/>
<keyword evidence="2" id="KW-0238">DNA-binding</keyword>
<dbReference type="PRINTS" id="PR00038">
    <property type="entry name" value="HTHLUXR"/>
</dbReference>
<dbReference type="InterPro" id="IPR039420">
    <property type="entry name" value="WalR-like"/>
</dbReference>
<name>A0A1M4YD31_9BACT</name>
<evidence type="ECO:0000256" key="2">
    <source>
        <dbReference type="ARBA" id="ARBA00023125"/>
    </source>
</evidence>
<dbReference type="OrthoDB" id="9797341at2"/>
<dbReference type="InterPro" id="IPR058245">
    <property type="entry name" value="NreC/VraR/RcsB-like_REC"/>
</dbReference>
<feature type="domain" description="Response regulatory" evidence="5">
    <location>
        <begin position="6"/>
        <end position="123"/>
    </location>
</feature>
<keyword evidence="7" id="KW-1185">Reference proteome</keyword>
<dbReference type="EMBL" id="FQUU01000005">
    <property type="protein sequence ID" value="SHF03416.1"/>
    <property type="molecule type" value="Genomic_DNA"/>
</dbReference>
<dbReference type="InterPro" id="IPR011006">
    <property type="entry name" value="CheY-like_superfamily"/>
</dbReference>
<dbReference type="InterPro" id="IPR001789">
    <property type="entry name" value="Sig_transdc_resp-reg_receiver"/>
</dbReference>
<evidence type="ECO:0000313" key="6">
    <source>
        <dbReference type="EMBL" id="SHF03416.1"/>
    </source>
</evidence>
<dbReference type="PROSITE" id="PS50043">
    <property type="entry name" value="HTH_LUXR_2"/>
    <property type="match status" value="1"/>
</dbReference>
<feature type="modified residue" description="4-aspartylphosphate" evidence="3">
    <location>
        <position position="57"/>
    </location>
</feature>
<dbReference type="PROSITE" id="PS50110">
    <property type="entry name" value="RESPONSE_REGULATORY"/>
    <property type="match status" value="1"/>
</dbReference>
<dbReference type="CDD" id="cd06170">
    <property type="entry name" value="LuxR_C_like"/>
    <property type="match status" value="1"/>
</dbReference>
<dbReference type="GO" id="GO:0003677">
    <property type="term" value="F:DNA binding"/>
    <property type="evidence" value="ECO:0007669"/>
    <property type="project" value="UniProtKB-KW"/>
</dbReference>
<protein>
    <submittedName>
        <fullName evidence="6">Two component transcriptional regulator, LuxR family</fullName>
    </submittedName>
</protein>
<feature type="domain" description="HTH luxR-type" evidence="4">
    <location>
        <begin position="147"/>
        <end position="209"/>
    </location>
</feature>
<dbReference type="Gene3D" id="1.10.10.10">
    <property type="entry name" value="Winged helix-like DNA-binding domain superfamily/Winged helix DNA-binding domain"/>
    <property type="match status" value="1"/>
</dbReference>
<evidence type="ECO:0000313" key="7">
    <source>
        <dbReference type="Proteomes" id="UP000184048"/>
    </source>
</evidence>
<dbReference type="InterPro" id="IPR016032">
    <property type="entry name" value="Sig_transdc_resp-reg_C-effctor"/>
</dbReference>
<dbReference type="Pfam" id="PF00072">
    <property type="entry name" value="Response_reg"/>
    <property type="match status" value="1"/>
</dbReference>
<dbReference type="AlphaFoldDB" id="A0A1M4YD31"/>
<dbReference type="SUPFAM" id="SSF46894">
    <property type="entry name" value="C-terminal effector domain of the bipartite response regulators"/>
    <property type="match status" value="1"/>
</dbReference>
<dbReference type="RefSeq" id="WP_084079899.1">
    <property type="nucleotide sequence ID" value="NZ_FQUU01000005.1"/>
</dbReference>
<dbReference type="GO" id="GO:0006355">
    <property type="term" value="P:regulation of DNA-templated transcription"/>
    <property type="evidence" value="ECO:0007669"/>
    <property type="project" value="InterPro"/>
</dbReference>
<dbReference type="PROSITE" id="PS00622">
    <property type="entry name" value="HTH_LUXR_1"/>
    <property type="match status" value="1"/>
</dbReference>
<organism evidence="6 7">
    <name type="scientific">Flavisolibacter ginsengisoli DSM 18119</name>
    <dbReference type="NCBI Taxonomy" id="1121884"/>
    <lineage>
        <taxon>Bacteria</taxon>
        <taxon>Pseudomonadati</taxon>
        <taxon>Bacteroidota</taxon>
        <taxon>Chitinophagia</taxon>
        <taxon>Chitinophagales</taxon>
        <taxon>Chitinophagaceae</taxon>
        <taxon>Flavisolibacter</taxon>
    </lineage>
</organism>
<evidence type="ECO:0000259" key="5">
    <source>
        <dbReference type="PROSITE" id="PS50110"/>
    </source>
</evidence>
<dbReference type="InterPro" id="IPR036388">
    <property type="entry name" value="WH-like_DNA-bd_sf"/>
</dbReference>
<dbReference type="Gene3D" id="3.40.50.2300">
    <property type="match status" value="1"/>
</dbReference>
<dbReference type="Proteomes" id="UP000184048">
    <property type="component" value="Unassembled WGS sequence"/>
</dbReference>
<dbReference type="SMART" id="SM00448">
    <property type="entry name" value="REC"/>
    <property type="match status" value="1"/>
</dbReference>
<dbReference type="InterPro" id="IPR000792">
    <property type="entry name" value="Tscrpt_reg_LuxR_C"/>
</dbReference>
<evidence type="ECO:0000256" key="3">
    <source>
        <dbReference type="PROSITE-ProRule" id="PRU00169"/>
    </source>
</evidence>
<dbReference type="GO" id="GO:0000160">
    <property type="term" value="P:phosphorelay signal transduction system"/>
    <property type="evidence" value="ECO:0007669"/>
    <property type="project" value="InterPro"/>
</dbReference>
<dbReference type="PANTHER" id="PTHR43214">
    <property type="entry name" value="TWO-COMPONENT RESPONSE REGULATOR"/>
    <property type="match status" value="1"/>
</dbReference>
<dbReference type="SUPFAM" id="SSF52172">
    <property type="entry name" value="CheY-like"/>
    <property type="match status" value="1"/>
</dbReference>